<protein>
    <submittedName>
        <fullName evidence="2">Nucleotide-binding protein</fullName>
    </submittedName>
</protein>
<evidence type="ECO:0000313" key="3">
    <source>
        <dbReference type="Proteomes" id="UP000692816"/>
    </source>
</evidence>
<proteinExistence type="predicted"/>
<dbReference type="Proteomes" id="UP000692816">
    <property type="component" value="Unassembled WGS sequence"/>
</dbReference>
<dbReference type="Pfam" id="PF10137">
    <property type="entry name" value="CAP12-PCTIR_TIR"/>
    <property type="match status" value="1"/>
</dbReference>
<dbReference type="InterPro" id="IPR019302">
    <property type="entry name" value="CAP12/PCTIR_TIR_dom"/>
</dbReference>
<sequence length="74" mass="7779">MRWVAATVYCQTGLGSLVASGIVDTEAGLRSRARQNVVFELGFVIGKFGAANVAALMKSTVEKPSDLDGIAYIS</sequence>
<comment type="caution">
    <text evidence="2">The sequence shown here is derived from an EMBL/GenBank/DDBJ whole genome shotgun (WGS) entry which is preliminary data.</text>
</comment>
<name>A0ABS3MMK1_9BRAD</name>
<reference evidence="2" key="1">
    <citation type="journal article" date="2021" name="Int. J. Syst. Evol. Microbiol.">
        <title>Bradyrhizobium septentrionale sp. nov. (sv. septentrionale) and Bradyrhizobium quebecense sp. nov. (sv. septentrionale) associated with legumes native to Canada possess rearranged symbiosis genes and numerous insertion sequences.</title>
        <authorList>
            <person name="Bromfield E.S.P."/>
            <person name="Cloutier S."/>
        </authorList>
    </citation>
    <scope>NUCLEOTIDE SEQUENCE</scope>
    <source>
        <strain evidence="2">12S5</strain>
    </source>
</reference>
<accession>A0ABS3MMK1</accession>
<evidence type="ECO:0000259" key="1">
    <source>
        <dbReference type="Pfam" id="PF10137"/>
    </source>
</evidence>
<gene>
    <name evidence="2" type="ORF">J4P68_24775</name>
</gene>
<organism evidence="2 3">
    <name type="scientific">Bradyrhizobium quebecense</name>
    <dbReference type="NCBI Taxonomy" id="2748629"/>
    <lineage>
        <taxon>Bacteria</taxon>
        <taxon>Pseudomonadati</taxon>
        <taxon>Pseudomonadota</taxon>
        <taxon>Alphaproteobacteria</taxon>
        <taxon>Hyphomicrobiales</taxon>
        <taxon>Nitrobacteraceae</taxon>
        <taxon>Bradyrhizobium</taxon>
    </lineage>
</organism>
<dbReference type="EMBL" id="JAGEPA010000001">
    <property type="protein sequence ID" value="MBO1432606.1"/>
    <property type="molecule type" value="Genomic_DNA"/>
</dbReference>
<evidence type="ECO:0000313" key="2">
    <source>
        <dbReference type="EMBL" id="MBO1432606.1"/>
    </source>
</evidence>
<keyword evidence="3" id="KW-1185">Reference proteome</keyword>
<feature type="domain" description="CD-NTase-associated protein 12/Pycsar effector protein TIR" evidence="1">
    <location>
        <begin position="25"/>
        <end position="73"/>
    </location>
</feature>